<feature type="transmembrane region" description="Helical" evidence="5">
    <location>
        <begin position="178"/>
        <end position="203"/>
    </location>
</feature>
<evidence type="ECO:0000313" key="8">
    <source>
        <dbReference type="Proteomes" id="UP000239522"/>
    </source>
</evidence>
<keyword evidence="4 5" id="KW-0472">Membrane</keyword>
<dbReference type="GO" id="GO:0055085">
    <property type="term" value="P:transmembrane transport"/>
    <property type="evidence" value="ECO:0007669"/>
    <property type="project" value="InterPro"/>
</dbReference>
<dbReference type="EMBL" id="MQUA01000013">
    <property type="protein sequence ID" value="PQB08738.1"/>
    <property type="molecule type" value="Genomic_DNA"/>
</dbReference>
<feature type="transmembrane region" description="Helical" evidence="5">
    <location>
        <begin position="80"/>
        <end position="100"/>
    </location>
</feature>
<dbReference type="InterPro" id="IPR011547">
    <property type="entry name" value="SLC26A/SulP_dom"/>
</dbReference>
<evidence type="ECO:0000313" key="7">
    <source>
        <dbReference type="EMBL" id="PQB08738.1"/>
    </source>
</evidence>
<comment type="subcellular location">
    <subcellularLocation>
        <location evidence="1">Membrane</location>
        <topology evidence="1">Multi-pass membrane protein</topology>
    </subcellularLocation>
</comment>
<dbReference type="OrthoDB" id="9771198at2"/>
<evidence type="ECO:0000259" key="6">
    <source>
        <dbReference type="PROSITE" id="PS50801"/>
    </source>
</evidence>
<dbReference type="InterPro" id="IPR036513">
    <property type="entry name" value="STAS_dom_sf"/>
</dbReference>
<feature type="transmembrane region" description="Helical" evidence="5">
    <location>
        <begin position="106"/>
        <end position="133"/>
    </location>
</feature>
<reference evidence="7 8" key="1">
    <citation type="submission" date="2016-11" db="EMBL/GenBank/DDBJ databases">
        <title>Trade-off between light-utilization and light-protection in marine flavobacteria.</title>
        <authorList>
            <person name="Kumagai Y."/>
        </authorList>
    </citation>
    <scope>NUCLEOTIDE SEQUENCE [LARGE SCALE GENOMIC DNA]</scope>
    <source>
        <strain evidence="7 8">ATCC 700397</strain>
    </source>
</reference>
<dbReference type="Gene3D" id="3.30.750.24">
    <property type="entry name" value="STAS domain"/>
    <property type="match status" value="1"/>
</dbReference>
<dbReference type="CDD" id="cd07042">
    <property type="entry name" value="STAS_SulP_like_sulfate_transporter"/>
    <property type="match status" value="1"/>
</dbReference>
<evidence type="ECO:0000256" key="2">
    <source>
        <dbReference type="ARBA" id="ARBA00022692"/>
    </source>
</evidence>
<keyword evidence="2 5" id="KW-0812">Transmembrane</keyword>
<keyword evidence="3 5" id="KW-1133">Transmembrane helix</keyword>
<dbReference type="NCBIfam" id="TIGR00815">
    <property type="entry name" value="sulP"/>
    <property type="match status" value="1"/>
</dbReference>
<dbReference type="AlphaFoldDB" id="A0A2S7L1Y1"/>
<evidence type="ECO:0000256" key="1">
    <source>
        <dbReference type="ARBA" id="ARBA00004141"/>
    </source>
</evidence>
<dbReference type="InterPro" id="IPR002645">
    <property type="entry name" value="STAS_dom"/>
</dbReference>
<dbReference type="PANTHER" id="PTHR11814">
    <property type="entry name" value="SULFATE TRANSPORTER"/>
    <property type="match status" value="1"/>
</dbReference>
<dbReference type="SUPFAM" id="SSF52091">
    <property type="entry name" value="SpoIIaa-like"/>
    <property type="match status" value="1"/>
</dbReference>
<proteinExistence type="predicted"/>
<dbReference type="PROSITE" id="PS50801">
    <property type="entry name" value="STAS"/>
    <property type="match status" value="1"/>
</dbReference>
<keyword evidence="8" id="KW-1185">Reference proteome</keyword>
<dbReference type="Pfam" id="PF01740">
    <property type="entry name" value="STAS"/>
    <property type="match status" value="1"/>
</dbReference>
<feature type="transmembrane region" description="Helical" evidence="5">
    <location>
        <begin position="334"/>
        <end position="355"/>
    </location>
</feature>
<name>A0A2S7L1Y1_9FLAO</name>
<evidence type="ECO:0000256" key="5">
    <source>
        <dbReference type="SAM" id="Phobius"/>
    </source>
</evidence>
<feature type="transmembrane region" description="Helical" evidence="5">
    <location>
        <begin position="31"/>
        <end position="51"/>
    </location>
</feature>
<protein>
    <submittedName>
        <fullName evidence="7">Sodium-independent anion transporter</fullName>
    </submittedName>
</protein>
<feature type="transmembrane region" description="Helical" evidence="5">
    <location>
        <begin position="57"/>
        <end position="73"/>
    </location>
</feature>
<comment type="caution">
    <text evidence="7">The sequence shown here is derived from an EMBL/GenBank/DDBJ whole genome shotgun (WGS) entry which is preliminary data.</text>
</comment>
<evidence type="ECO:0000256" key="4">
    <source>
        <dbReference type="ARBA" id="ARBA00023136"/>
    </source>
</evidence>
<feature type="transmembrane region" description="Helical" evidence="5">
    <location>
        <begin position="140"/>
        <end position="158"/>
    </location>
</feature>
<feature type="transmembrane region" description="Helical" evidence="5">
    <location>
        <begin position="390"/>
        <end position="422"/>
    </location>
</feature>
<feature type="domain" description="STAS" evidence="6">
    <location>
        <begin position="446"/>
        <end position="561"/>
    </location>
</feature>
<sequence length="581" mass="64904">MTLEYTYEYKKIIPILEWLPNYNKSLFKGDLVAGLTVGIILIPQGIAYALIAGLPPIYGLYCALVPQVMYAIFGSSRQVAIGPVAMDSLIVATGVSALALAGSNSYISIAILLGLMVGTIQFIMGIFSLGFIVNFLSKPVITGFTSAVALIIGLNQFRNLLGVDFIQSDQIQFIVEDIWLQVATFNKHTSIIGLISVIIIIVFRKINKKIPNALIVVILGILSMKYFGKSFSDVSIVKEIPSGLPVFGIPEFDIDQIRELLPIALTLVMVGYLETISIGKSLEAKQDEYRIRPNQELIALGLSNMVGSLFKAYPSASSFSRSAINQESGAKTGMAALISVAMVVITLLFLTPLFYHLPKTVLAAIIIVAVFGLINFKEAAFLWRANNLDFWLMLSTFLATLLLGIEYGIAVGVGLSLIVLIFRTSRPYVTELGKVPNSNFYRNKNRFEEVIIEDDILIFRFDAQIFYANSSYFRDNLDQMADRKGKALKLIVLDAESINRVDSTGVEMLKERIKYYQKKDIIFYFAGVKGPVRDDFFRSGILQIIDINHFFMRVNDAVKYYKTGDRKHQEKYAKYIHQAYR</sequence>
<feature type="transmembrane region" description="Helical" evidence="5">
    <location>
        <begin position="362"/>
        <end position="384"/>
    </location>
</feature>
<evidence type="ECO:0000256" key="3">
    <source>
        <dbReference type="ARBA" id="ARBA00022989"/>
    </source>
</evidence>
<gene>
    <name evidence="7" type="ORF">BST83_15495</name>
</gene>
<dbReference type="Proteomes" id="UP000239522">
    <property type="component" value="Unassembled WGS sequence"/>
</dbReference>
<dbReference type="InterPro" id="IPR001902">
    <property type="entry name" value="SLC26A/SulP_fam"/>
</dbReference>
<feature type="transmembrane region" description="Helical" evidence="5">
    <location>
        <begin position="210"/>
        <end position="228"/>
    </location>
</feature>
<dbReference type="Pfam" id="PF00916">
    <property type="entry name" value="Sulfate_transp"/>
    <property type="match status" value="1"/>
</dbReference>
<organism evidence="7 8">
    <name type="scientific">Polaribacter filamentus</name>
    <dbReference type="NCBI Taxonomy" id="53483"/>
    <lineage>
        <taxon>Bacteria</taxon>
        <taxon>Pseudomonadati</taxon>
        <taxon>Bacteroidota</taxon>
        <taxon>Flavobacteriia</taxon>
        <taxon>Flavobacteriales</taxon>
        <taxon>Flavobacteriaceae</taxon>
    </lineage>
</organism>
<accession>A0A2S7L1Y1</accession>
<dbReference type="GO" id="GO:0016020">
    <property type="term" value="C:membrane"/>
    <property type="evidence" value="ECO:0007669"/>
    <property type="project" value="UniProtKB-SubCell"/>
</dbReference>